<keyword evidence="5" id="KW-1185">Reference proteome</keyword>
<dbReference type="InterPro" id="IPR016181">
    <property type="entry name" value="Acyl_CoA_acyltransferase"/>
</dbReference>
<evidence type="ECO:0000313" key="4">
    <source>
        <dbReference type="EMBL" id="MBD2701394.1"/>
    </source>
</evidence>
<keyword evidence="2" id="KW-0012">Acyltransferase</keyword>
<feature type="domain" description="N-acetyltransferase" evidence="3">
    <location>
        <begin position="3"/>
        <end position="137"/>
    </location>
</feature>
<dbReference type="PROSITE" id="PS51186">
    <property type="entry name" value="GNAT"/>
    <property type="match status" value="1"/>
</dbReference>
<keyword evidence="1" id="KW-0808">Transferase</keyword>
<evidence type="ECO:0000256" key="2">
    <source>
        <dbReference type="ARBA" id="ARBA00023315"/>
    </source>
</evidence>
<gene>
    <name evidence="4" type="ORF">IC229_12145</name>
</gene>
<dbReference type="GO" id="GO:0016747">
    <property type="term" value="F:acyltransferase activity, transferring groups other than amino-acyl groups"/>
    <property type="evidence" value="ECO:0007669"/>
    <property type="project" value="InterPro"/>
</dbReference>
<dbReference type="InterPro" id="IPR050680">
    <property type="entry name" value="YpeA/RimI_acetyltransf"/>
</dbReference>
<dbReference type="Gene3D" id="3.40.630.30">
    <property type="match status" value="1"/>
</dbReference>
<dbReference type="InterPro" id="IPR000182">
    <property type="entry name" value="GNAT_dom"/>
</dbReference>
<sequence>MNYIITEASPDDDLPHHLLLLADENQALIDAYLPSSQVYLLRIDTTCLGICLLQYRGEIGEIMNIAVEPDYQGKGLGRALLAHVIDAAGRQGVQRLLIKTGNSGIGQIALYQQQGFDLIGVNYNYFLEAYSDPIWENGIQCKHQLVFELRLRM</sequence>
<name>A0A926XVW8_9BACT</name>
<dbReference type="EMBL" id="JACWZY010000008">
    <property type="protein sequence ID" value="MBD2701394.1"/>
    <property type="molecule type" value="Genomic_DNA"/>
</dbReference>
<evidence type="ECO:0000256" key="1">
    <source>
        <dbReference type="ARBA" id="ARBA00022679"/>
    </source>
</evidence>
<dbReference type="AlphaFoldDB" id="A0A926XVW8"/>
<organism evidence="4 5">
    <name type="scientific">Spirosoma profusum</name>
    <dbReference type="NCBI Taxonomy" id="2771354"/>
    <lineage>
        <taxon>Bacteria</taxon>
        <taxon>Pseudomonadati</taxon>
        <taxon>Bacteroidota</taxon>
        <taxon>Cytophagia</taxon>
        <taxon>Cytophagales</taxon>
        <taxon>Cytophagaceae</taxon>
        <taxon>Spirosoma</taxon>
    </lineage>
</organism>
<dbReference type="Pfam" id="PF00583">
    <property type="entry name" value="Acetyltransf_1"/>
    <property type="match status" value="1"/>
</dbReference>
<proteinExistence type="predicted"/>
<dbReference type="SUPFAM" id="SSF55729">
    <property type="entry name" value="Acyl-CoA N-acyltransferases (Nat)"/>
    <property type="match status" value="1"/>
</dbReference>
<evidence type="ECO:0000259" key="3">
    <source>
        <dbReference type="PROSITE" id="PS51186"/>
    </source>
</evidence>
<reference evidence="4" key="1">
    <citation type="submission" date="2020-09" db="EMBL/GenBank/DDBJ databases">
        <authorList>
            <person name="Kim M.K."/>
        </authorList>
    </citation>
    <scope>NUCLEOTIDE SEQUENCE</scope>
    <source>
        <strain evidence="4">BT702</strain>
    </source>
</reference>
<protein>
    <submittedName>
        <fullName evidence="4">GNAT family N-acetyltransferase</fullName>
    </submittedName>
</protein>
<comment type="caution">
    <text evidence="4">The sequence shown here is derived from an EMBL/GenBank/DDBJ whole genome shotgun (WGS) entry which is preliminary data.</text>
</comment>
<dbReference type="RefSeq" id="WP_190887250.1">
    <property type="nucleotide sequence ID" value="NZ_JACWZY010000008.1"/>
</dbReference>
<accession>A0A926XVW8</accession>
<dbReference type="PANTHER" id="PTHR43420">
    <property type="entry name" value="ACETYLTRANSFERASE"/>
    <property type="match status" value="1"/>
</dbReference>
<evidence type="ECO:0000313" key="5">
    <source>
        <dbReference type="Proteomes" id="UP000598820"/>
    </source>
</evidence>
<dbReference type="Proteomes" id="UP000598820">
    <property type="component" value="Unassembled WGS sequence"/>
</dbReference>
<dbReference type="CDD" id="cd04301">
    <property type="entry name" value="NAT_SF"/>
    <property type="match status" value="1"/>
</dbReference>
<dbReference type="PANTHER" id="PTHR43420:SF41">
    <property type="entry name" value="IAA ACETYLTRANSFERASE"/>
    <property type="match status" value="1"/>
</dbReference>